<feature type="domain" description="AAA+ ATPase" evidence="2">
    <location>
        <begin position="500"/>
        <end position="662"/>
    </location>
</feature>
<dbReference type="Pfam" id="PF07728">
    <property type="entry name" value="AAA_5"/>
    <property type="match status" value="1"/>
</dbReference>
<dbReference type="InterPro" id="IPR003593">
    <property type="entry name" value="AAA+_ATPase"/>
</dbReference>
<comment type="caution">
    <text evidence="3">The sequence shown here is derived from an EMBL/GenBank/DDBJ whole genome shotgun (WGS) entry which is preliminary data.</text>
</comment>
<evidence type="ECO:0000313" key="3">
    <source>
        <dbReference type="EMBL" id="MCS5480233.1"/>
    </source>
</evidence>
<feature type="region of interest" description="Disordered" evidence="1">
    <location>
        <begin position="441"/>
        <end position="471"/>
    </location>
</feature>
<reference evidence="3 4" key="1">
    <citation type="submission" date="2022-08" db="EMBL/GenBank/DDBJ databases">
        <title>YIM 101645 draft genome.</title>
        <authorList>
            <person name="Chen X."/>
        </authorList>
    </citation>
    <scope>NUCLEOTIDE SEQUENCE [LARGE SCALE GENOMIC DNA]</scope>
    <source>
        <strain evidence="3 4">YIM 101645</strain>
    </source>
</reference>
<evidence type="ECO:0000313" key="4">
    <source>
        <dbReference type="Proteomes" id="UP001205965"/>
    </source>
</evidence>
<protein>
    <submittedName>
        <fullName evidence="3">AAA family ATPase</fullName>
    </submittedName>
</protein>
<sequence>MNESQQTPDRAAPGDNRRLWVIRAGRNGEREELSQQIGAVVPGFSNVPDLTDLSDRQKISAAIKAQNPGYSAAELGSFTGQMHTLRNTIRPGDHILLPLKKDSSRILLGKASGRYFYRAGEADPEERHALPVEWQDAIPRADLGTDLLASVNGARTVFEIKRNNAAERLQAVLNGDRDPGDPDESSGKEVAELYEPVSQDWMPFFAELADALRPYASDRATLLQKVDEVAVVSGRPALFDYLRQWTDRGEKVFAEDIDPFTLLGVMNRGISGEARLAARRGFAEVFQLDTEIPKDFHGIPVLNNMRSRFESRGDSVASGFYDRTWKLFGAALDYSADPAAHRAAFIEAFDEATHSRSPWMYTIGLYWIRPETFLNLDGTNRQFLGSAEVNLPEDISFPNSMTGEQYLRIIEAVQEWLDGSTVEPPSFPALSAVAHRYDRQLRSSEVQEAGSTTSEDSGLEEAPVHSPVPEEPAYSTATIIDEGSFLPLEQLDKMIRRWQEKKNLILQGPPGTGKTWLARKLAKALTGDESTITAVQFHPSTSYEDFIRGWRPSASGRLSLEDGPFLQLIKTAIEQEEDKHVIIIDEINRGDPAQIFGEMLTLLEADKRSSESALTPLYSTDPTETIHLPENLYVIGTMNLADRSLAMVDMALRRRFAFIDLEPQLNEKWRAHCLSHGREAGAVDSIKDRIEQVNTMIREDLHLGDHFLIGHSFVTPTRKRREPSAEHTMRWFEDIVESELLPLLREYWFDAPDRLAEARSVLLD</sequence>
<keyword evidence="4" id="KW-1185">Reference proteome</keyword>
<gene>
    <name evidence="3" type="ORF">NYP18_11255</name>
</gene>
<dbReference type="PANTHER" id="PTHR37291">
    <property type="entry name" value="5-METHYLCYTOSINE-SPECIFIC RESTRICTION ENZYME B"/>
    <property type="match status" value="1"/>
</dbReference>
<organism evidence="3 4">
    <name type="scientific">Corynebacterium lemuris</name>
    <dbReference type="NCBI Taxonomy" id="1859292"/>
    <lineage>
        <taxon>Bacteria</taxon>
        <taxon>Bacillati</taxon>
        <taxon>Actinomycetota</taxon>
        <taxon>Actinomycetes</taxon>
        <taxon>Mycobacteriales</taxon>
        <taxon>Corynebacteriaceae</taxon>
        <taxon>Corynebacterium</taxon>
    </lineage>
</organism>
<dbReference type="Gene3D" id="3.40.50.300">
    <property type="entry name" value="P-loop containing nucleotide triphosphate hydrolases"/>
    <property type="match status" value="1"/>
</dbReference>
<dbReference type="InterPro" id="IPR052934">
    <property type="entry name" value="Methyl-DNA_Rec/Restrict_Enz"/>
</dbReference>
<dbReference type="PANTHER" id="PTHR37291:SF1">
    <property type="entry name" value="TYPE IV METHYL-DIRECTED RESTRICTION ENZYME ECOKMCRB SUBUNIT"/>
    <property type="match status" value="1"/>
</dbReference>
<dbReference type="Proteomes" id="UP001205965">
    <property type="component" value="Unassembled WGS sequence"/>
</dbReference>
<dbReference type="SMART" id="SM00382">
    <property type="entry name" value="AAA"/>
    <property type="match status" value="1"/>
</dbReference>
<feature type="compositionally biased region" description="Polar residues" evidence="1">
    <location>
        <begin position="443"/>
        <end position="456"/>
    </location>
</feature>
<dbReference type="InterPro" id="IPR011704">
    <property type="entry name" value="ATPase_dyneun-rel_AAA"/>
</dbReference>
<proteinExistence type="predicted"/>
<dbReference type="InterPro" id="IPR027417">
    <property type="entry name" value="P-loop_NTPase"/>
</dbReference>
<dbReference type="EMBL" id="JANWTC010000008">
    <property type="protein sequence ID" value="MCS5480233.1"/>
    <property type="molecule type" value="Genomic_DNA"/>
</dbReference>
<dbReference type="CDD" id="cd00009">
    <property type="entry name" value="AAA"/>
    <property type="match status" value="1"/>
</dbReference>
<evidence type="ECO:0000259" key="2">
    <source>
        <dbReference type="SMART" id="SM00382"/>
    </source>
</evidence>
<dbReference type="RefSeq" id="WP_259428293.1">
    <property type="nucleotide sequence ID" value="NZ_JANWTC010000008.1"/>
</dbReference>
<accession>A0ABT2FYC6</accession>
<dbReference type="SUPFAM" id="SSF52540">
    <property type="entry name" value="P-loop containing nucleoside triphosphate hydrolases"/>
    <property type="match status" value="1"/>
</dbReference>
<evidence type="ECO:0000256" key="1">
    <source>
        <dbReference type="SAM" id="MobiDB-lite"/>
    </source>
</evidence>
<name>A0ABT2FYC6_9CORY</name>